<sequence>MKNRHSFSEKSLFIGVALAGLIAGALLISSFIGIGGNSLRIMFKNRRRGEQLLPSHVDPARSNPSLRHVTSGPTTVTGGGHGFLRRAQDLSSLQLPGVWARTLRISGLTMSSTGRSSLRPTISSRRTGKNRSALPRMRSYVATRSVGWHWISFPTRCTRPSVDLIMIDAPRGLLCPVPRSDGCDFLCGCDGEEQEEIRCDACVSARC</sequence>
<accession>A0A2N9HES5</accession>
<protein>
    <submittedName>
        <fullName evidence="3">Uncharacterized protein</fullName>
    </submittedName>
</protein>
<feature type="region of interest" description="Disordered" evidence="1">
    <location>
        <begin position="111"/>
        <end position="130"/>
    </location>
</feature>
<proteinExistence type="predicted"/>
<evidence type="ECO:0000256" key="2">
    <source>
        <dbReference type="SAM" id="Phobius"/>
    </source>
</evidence>
<dbReference type="EMBL" id="OIVN01003334">
    <property type="protein sequence ID" value="SPD10435.1"/>
    <property type="molecule type" value="Genomic_DNA"/>
</dbReference>
<evidence type="ECO:0000313" key="3">
    <source>
        <dbReference type="EMBL" id="SPD10435.1"/>
    </source>
</evidence>
<evidence type="ECO:0000256" key="1">
    <source>
        <dbReference type="SAM" id="MobiDB-lite"/>
    </source>
</evidence>
<organism evidence="3">
    <name type="scientific">Fagus sylvatica</name>
    <name type="common">Beechnut</name>
    <dbReference type="NCBI Taxonomy" id="28930"/>
    <lineage>
        <taxon>Eukaryota</taxon>
        <taxon>Viridiplantae</taxon>
        <taxon>Streptophyta</taxon>
        <taxon>Embryophyta</taxon>
        <taxon>Tracheophyta</taxon>
        <taxon>Spermatophyta</taxon>
        <taxon>Magnoliopsida</taxon>
        <taxon>eudicotyledons</taxon>
        <taxon>Gunneridae</taxon>
        <taxon>Pentapetalae</taxon>
        <taxon>rosids</taxon>
        <taxon>fabids</taxon>
        <taxon>Fagales</taxon>
        <taxon>Fagaceae</taxon>
        <taxon>Fagus</taxon>
    </lineage>
</organism>
<feature type="compositionally biased region" description="Polar residues" evidence="1">
    <location>
        <begin position="111"/>
        <end position="125"/>
    </location>
</feature>
<dbReference type="AlphaFoldDB" id="A0A2N9HES5"/>
<feature type="region of interest" description="Disordered" evidence="1">
    <location>
        <begin position="54"/>
        <end position="78"/>
    </location>
</feature>
<reference evidence="3" key="1">
    <citation type="submission" date="2018-02" db="EMBL/GenBank/DDBJ databases">
        <authorList>
            <person name="Cohen D.B."/>
            <person name="Kent A.D."/>
        </authorList>
    </citation>
    <scope>NUCLEOTIDE SEQUENCE</scope>
</reference>
<keyword evidence="2" id="KW-0472">Membrane</keyword>
<feature type="transmembrane region" description="Helical" evidence="2">
    <location>
        <begin position="12"/>
        <end position="39"/>
    </location>
</feature>
<keyword evidence="2" id="KW-0812">Transmembrane</keyword>
<keyword evidence="2" id="KW-1133">Transmembrane helix</keyword>
<name>A0A2N9HES5_FAGSY</name>
<gene>
    <name evidence="3" type="ORF">FSB_LOCUS38317</name>
</gene>